<sequence length="218" mass="24215">LAFVIVVTIAYDVEESMTAEEMIAHWGYPVESYDITTEDGYILKLLRIPHGRSSSTKTFLSDSNSACHRPPILFVHGFMMDASAFVLNPPESSPGMILADAGFDVFLLTVRGTSDSQRHLKLTKKDAEYWKFSMDEMAKYDVPAAIDAVLSLSGAESLYYVGHSQGTMISFLMLSQRPEYNEKVRALFELSPSGTGHSARGVSRLGQVMQRNFHGVFD</sequence>
<feature type="non-terminal residue" evidence="2">
    <location>
        <position position="218"/>
    </location>
</feature>
<evidence type="ECO:0000313" key="3">
    <source>
        <dbReference type="Proteomes" id="UP001432027"/>
    </source>
</evidence>
<dbReference type="EMBL" id="BTSX01000002">
    <property type="protein sequence ID" value="GMS83382.1"/>
    <property type="molecule type" value="Genomic_DNA"/>
</dbReference>
<feature type="domain" description="Partial AB-hydrolase lipase" evidence="1">
    <location>
        <begin position="20"/>
        <end position="88"/>
    </location>
</feature>
<dbReference type="SUPFAM" id="SSF53474">
    <property type="entry name" value="alpha/beta-Hydrolases"/>
    <property type="match status" value="1"/>
</dbReference>
<dbReference type="InterPro" id="IPR029058">
    <property type="entry name" value="AB_hydrolase_fold"/>
</dbReference>
<reference evidence="2" key="1">
    <citation type="submission" date="2023-10" db="EMBL/GenBank/DDBJ databases">
        <title>Genome assembly of Pristionchus species.</title>
        <authorList>
            <person name="Yoshida K."/>
            <person name="Sommer R.J."/>
        </authorList>
    </citation>
    <scope>NUCLEOTIDE SEQUENCE</scope>
    <source>
        <strain evidence="2">RS0144</strain>
    </source>
</reference>
<proteinExistence type="predicted"/>
<protein>
    <recommendedName>
        <fullName evidence="1">Partial AB-hydrolase lipase domain-containing protein</fullName>
    </recommendedName>
</protein>
<accession>A0AAV5SJ50</accession>
<dbReference type="InterPro" id="IPR006693">
    <property type="entry name" value="AB_hydrolase_lipase"/>
</dbReference>
<organism evidence="2 3">
    <name type="scientific">Pristionchus entomophagus</name>
    <dbReference type="NCBI Taxonomy" id="358040"/>
    <lineage>
        <taxon>Eukaryota</taxon>
        <taxon>Metazoa</taxon>
        <taxon>Ecdysozoa</taxon>
        <taxon>Nematoda</taxon>
        <taxon>Chromadorea</taxon>
        <taxon>Rhabditida</taxon>
        <taxon>Rhabditina</taxon>
        <taxon>Diplogasteromorpha</taxon>
        <taxon>Diplogasteroidea</taxon>
        <taxon>Neodiplogasteridae</taxon>
        <taxon>Pristionchus</taxon>
    </lineage>
</organism>
<dbReference type="GO" id="GO:0006629">
    <property type="term" value="P:lipid metabolic process"/>
    <property type="evidence" value="ECO:0007669"/>
    <property type="project" value="InterPro"/>
</dbReference>
<gene>
    <name evidence="2" type="ORF">PENTCL1PPCAC_5557</name>
</gene>
<name>A0AAV5SJ50_9BILA</name>
<dbReference type="PANTHER" id="PTHR11005">
    <property type="entry name" value="LYSOSOMAL ACID LIPASE-RELATED"/>
    <property type="match status" value="1"/>
</dbReference>
<dbReference type="Proteomes" id="UP001432027">
    <property type="component" value="Unassembled WGS sequence"/>
</dbReference>
<comment type="caution">
    <text evidence="2">The sequence shown here is derived from an EMBL/GenBank/DDBJ whole genome shotgun (WGS) entry which is preliminary data.</text>
</comment>
<evidence type="ECO:0000259" key="1">
    <source>
        <dbReference type="Pfam" id="PF04083"/>
    </source>
</evidence>
<dbReference type="AlphaFoldDB" id="A0AAV5SJ50"/>
<dbReference type="Gene3D" id="3.40.50.1820">
    <property type="entry name" value="alpha/beta hydrolase"/>
    <property type="match status" value="1"/>
</dbReference>
<evidence type="ECO:0000313" key="2">
    <source>
        <dbReference type="EMBL" id="GMS83382.1"/>
    </source>
</evidence>
<keyword evidence="3" id="KW-1185">Reference proteome</keyword>
<feature type="non-terminal residue" evidence="2">
    <location>
        <position position="1"/>
    </location>
</feature>
<dbReference type="Pfam" id="PF04083">
    <property type="entry name" value="Abhydro_lipase"/>
    <property type="match status" value="1"/>
</dbReference>